<feature type="compositionally biased region" description="Acidic residues" evidence="1">
    <location>
        <begin position="148"/>
        <end position="170"/>
    </location>
</feature>
<feature type="transmembrane region" description="Helical" evidence="2">
    <location>
        <begin position="9"/>
        <end position="27"/>
    </location>
</feature>
<keyword evidence="2" id="KW-0472">Membrane</keyword>
<proteinExistence type="predicted"/>
<dbReference type="EMBL" id="PSQG01000003">
    <property type="protein sequence ID" value="RCH45729.1"/>
    <property type="molecule type" value="Genomic_DNA"/>
</dbReference>
<keyword evidence="2" id="KW-0812">Transmembrane</keyword>
<sequence length="170" mass="17818">MKHMEEMKIAGLAMALCIVMLGIYIVVPKDGTVSHLTAIPDNNAAEPVTDSTSEGTADADFPIYTEDSYSSEPESSDDTGDGDSYTEEPTYDPGDNSYDGNTDSEANGADTSDTSSDGTDEDAGNYENPDSGSGEVVDDNDYSGTSDTDLDSSETEDTGSDGTDDIVEIN</sequence>
<evidence type="ECO:0000313" key="4">
    <source>
        <dbReference type="Proteomes" id="UP000253208"/>
    </source>
</evidence>
<dbReference type="Proteomes" id="UP000253208">
    <property type="component" value="Unassembled WGS sequence"/>
</dbReference>
<evidence type="ECO:0000256" key="2">
    <source>
        <dbReference type="SAM" id="Phobius"/>
    </source>
</evidence>
<gene>
    <name evidence="3" type="ORF">C4886_02600</name>
</gene>
<dbReference type="AlphaFoldDB" id="A0A367G783"/>
<accession>A0A367G783</accession>
<organism evidence="3 4">
    <name type="scientific">Blautia obeum</name>
    <dbReference type="NCBI Taxonomy" id="40520"/>
    <lineage>
        <taxon>Bacteria</taxon>
        <taxon>Bacillati</taxon>
        <taxon>Bacillota</taxon>
        <taxon>Clostridia</taxon>
        <taxon>Lachnospirales</taxon>
        <taxon>Lachnospiraceae</taxon>
        <taxon>Blautia</taxon>
    </lineage>
</organism>
<protein>
    <submittedName>
        <fullName evidence="3">Uncharacterized protein</fullName>
    </submittedName>
</protein>
<evidence type="ECO:0000313" key="3">
    <source>
        <dbReference type="EMBL" id="RCH45729.1"/>
    </source>
</evidence>
<name>A0A367G783_9FIRM</name>
<feature type="compositionally biased region" description="Acidic residues" evidence="1">
    <location>
        <begin position="74"/>
        <end position="90"/>
    </location>
</feature>
<comment type="caution">
    <text evidence="3">The sequence shown here is derived from an EMBL/GenBank/DDBJ whole genome shotgun (WGS) entry which is preliminary data.</text>
</comment>
<keyword evidence="2" id="KW-1133">Transmembrane helix</keyword>
<evidence type="ECO:0000256" key="1">
    <source>
        <dbReference type="SAM" id="MobiDB-lite"/>
    </source>
</evidence>
<feature type="region of interest" description="Disordered" evidence="1">
    <location>
        <begin position="42"/>
        <end position="170"/>
    </location>
</feature>
<dbReference type="RefSeq" id="WP_114001620.1">
    <property type="nucleotide sequence ID" value="NZ_PSQG01000003.1"/>
</dbReference>
<reference evidence="3 4" key="1">
    <citation type="submission" date="2018-02" db="EMBL/GenBank/DDBJ databases">
        <title>Complete genome sequencing of Faecalibacterium prausnitzii strains isolated from the human gut.</title>
        <authorList>
            <person name="Fitzgerald B.C."/>
            <person name="Shkoporov A.N."/>
            <person name="Ross P.R."/>
            <person name="Hill C."/>
        </authorList>
    </citation>
    <scope>NUCLEOTIDE SEQUENCE [LARGE SCALE GENOMIC DNA]</scope>
    <source>
        <strain evidence="3 4">APC942/31-1</strain>
    </source>
</reference>
<feature type="compositionally biased region" description="Low complexity" evidence="1">
    <location>
        <begin position="106"/>
        <end position="117"/>
    </location>
</feature>